<comment type="caution">
    <text evidence="2">The sequence shown here is derived from an EMBL/GenBank/DDBJ whole genome shotgun (WGS) entry which is preliminary data.</text>
</comment>
<feature type="compositionally biased region" description="Polar residues" evidence="1">
    <location>
        <begin position="1"/>
        <end position="12"/>
    </location>
</feature>
<evidence type="ECO:0000313" key="2">
    <source>
        <dbReference type="EMBL" id="PON79763.1"/>
    </source>
</evidence>
<name>A0A2P5E2K6_PARAD</name>
<dbReference type="EMBL" id="JXTB01000003">
    <property type="protein sequence ID" value="PON79763.1"/>
    <property type="molecule type" value="Genomic_DNA"/>
</dbReference>
<reference evidence="3" key="1">
    <citation type="submission" date="2016-06" db="EMBL/GenBank/DDBJ databases">
        <title>Parallel loss of symbiosis genes in relatives of nitrogen-fixing non-legume Parasponia.</title>
        <authorList>
            <person name="Van Velzen R."/>
            <person name="Holmer R."/>
            <person name="Bu F."/>
            <person name="Rutten L."/>
            <person name="Van Zeijl A."/>
            <person name="Liu W."/>
            <person name="Santuari L."/>
            <person name="Cao Q."/>
            <person name="Sharma T."/>
            <person name="Shen D."/>
            <person name="Roswanjaya Y."/>
            <person name="Wardhani T."/>
            <person name="Kalhor M.S."/>
            <person name="Jansen J."/>
            <person name="Van den Hoogen J."/>
            <person name="Gungor B."/>
            <person name="Hartog M."/>
            <person name="Hontelez J."/>
            <person name="Verver J."/>
            <person name="Yang W.-C."/>
            <person name="Schijlen E."/>
            <person name="Repin R."/>
            <person name="Schilthuizen M."/>
            <person name="Schranz E."/>
            <person name="Heidstra R."/>
            <person name="Miyata K."/>
            <person name="Fedorova E."/>
            <person name="Kohlen W."/>
            <person name="Bisseling T."/>
            <person name="Smit S."/>
            <person name="Geurts R."/>
        </authorList>
    </citation>
    <scope>NUCLEOTIDE SEQUENCE [LARGE SCALE GENOMIC DNA]</scope>
    <source>
        <strain evidence="3">cv. WU1-14</strain>
    </source>
</reference>
<dbReference type="AlphaFoldDB" id="A0A2P5E2K6"/>
<accession>A0A2P5E2K6</accession>
<sequence>MEKFLTPTTTLSHLDEVNNPPPTKSIFEPPVINTEKAPTELKSPKKDPSCTCNCCGKEYACDTRRVS</sequence>
<organism evidence="2 3">
    <name type="scientific">Parasponia andersonii</name>
    <name type="common">Sponia andersonii</name>
    <dbReference type="NCBI Taxonomy" id="3476"/>
    <lineage>
        <taxon>Eukaryota</taxon>
        <taxon>Viridiplantae</taxon>
        <taxon>Streptophyta</taxon>
        <taxon>Embryophyta</taxon>
        <taxon>Tracheophyta</taxon>
        <taxon>Spermatophyta</taxon>
        <taxon>Magnoliopsida</taxon>
        <taxon>eudicotyledons</taxon>
        <taxon>Gunneridae</taxon>
        <taxon>Pentapetalae</taxon>
        <taxon>rosids</taxon>
        <taxon>fabids</taxon>
        <taxon>Rosales</taxon>
        <taxon>Cannabaceae</taxon>
        <taxon>Parasponia</taxon>
    </lineage>
</organism>
<dbReference type="Proteomes" id="UP000237105">
    <property type="component" value="Unassembled WGS sequence"/>
</dbReference>
<protein>
    <submittedName>
        <fullName evidence="2">Uncharacterized protein</fullName>
    </submittedName>
</protein>
<keyword evidence="3" id="KW-1185">Reference proteome</keyword>
<feature type="region of interest" description="Disordered" evidence="1">
    <location>
        <begin position="1"/>
        <end position="31"/>
    </location>
</feature>
<dbReference type="OrthoDB" id="10383845at2759"/>
<evidence type="ECO:0000313" key="3">
    <source>
        <dbReference type="Proteomes" id="UP000237105"/>
    </source>
</evidence>
<proteinExistence type="predicted"/>
<evidence type="ECO:0000256" key="1">
    <source>
        <dbReference type="SAM" id="MobiDB-lite"/>
    </source>
</evidence>
<gene>
    <name evidence="2" type="ORF">PanWU01x14_009950</name>
</gene>